<accession>A0A9N9MZR0</accession>
<dbReference type="InterPro" id="IPR055432">
    <property type="entry name" value="STING_LBD"/>
</dbReference>
<gene>
    <name evidence="3" type="ORF">CEUTPL_LOCUS14486</name>
</gene>
<proteinExistence type="predicted"/>
<name>A0A9N9MZR0_9CUCU</name>
<dbReference type="InterPro" id="IPR033952">
    <property type="entry name" value="STING_C"/>
</dbReference>
<dbReference type="Proteomes" id="UP001152799">
    <property type="component" value="Chromosome 9"/>
</dbReference>
<dbReference type="InterPro" id="IPR038623">
    <property type="entry name" value="STING_C_sf"/>
</dbReference>
<dbReference type="CDD" id="cd12146">
    <property type="entry name" value="STING_C"/>
    <property type="match status" value="1"/>
</dbReference>
<keyword evidence="4" id="KW-1185">Reference proteome</keyword>
<dbReference type="GO" id="GO:0000045">
    <property type="term" value="P:autophagosome assembly"/>
    <property type="evidence" value="ECO:0007669"/>
    <property type="project" value="TreeGrafter"/>
</dbReference>
<dbReference type="GO" id="GO:0005789">
    <property type="term" value="C:endoplasmic reticulum membrane"/>
    <property type="evidence" value="ECO:0007669"/>
    <property type="project" value="TreeGrafter"/>
</dbReference>
<dbReference type="EMBL" id="OU892285">
    <property type="protein sequence ID" value="CAG9774105.1"/>
    <property type="molecule type" value="Genomic_DNA"/>
</dbReference>
<dbReference type="Gene3D" id="3.40.50.12100">
    <property type="entry name" value="Stimulator of interferon genes protein"/>
    <property type="match status" value="1"/>
</dbReference>
<dbReference type="Pfam" id="PF15009">
    <property type="entry name" value="STING_LBD"/>
    <property type="match status" value="1"/>
</dbReference>
<dbReference type="GO" id="GO:0005776">
    <property type="term" value="C:autophagosome"/>
    <property type="evidence" value="ECO:0007669"/>
    <property type="project" value="TreeGrafter"/>
</dbReference>
<feature type="transmembrane region" description="Helical" evidence="1">
    <location>
        <begin position="36"/>
        <end position="54"/>
    </location>
</feature>
<reference evidence="3" key="1">
    <citation type="submission" date="2022-01" db="EMBL/GenBank/DDBJ databases">
        <authorList>
            <person name="King R."/>
        </authorList>
    </citation>
    <scope>NUCLEOTIDE SEQUENCE</scope>
</reference>
<sequence>MTRISKEVNLKRVCVAQKGNKHYYPKTVPRKRESMNYIHAAILLIIIIIHFGLTEDWIQLFGLYSFVIVFYYSICCVYRLILFIYELRHSNSRYKNNYQWILKAAFYFRPIAIIFLIVHTFYLTFYVTRHGFPKLQNDYWLLFVPFLFILHRFTALEDFPINDSLNISKDKGLDYGSGMAYSFFYGYLNYMLDKAGEPNKNLKEMMQCYESQHKIEFEVYKIFILIPKSLICFESVNSGSHLMDMCSTLPEKKITVAGVRDRVYKNSVYSIKHPASNNVYYVCTEYATPLKTFKEVVKHNTAHTDYYNRHKNDILLQFYLTLKQILERNKMDSMCELVFYEDRDGEKAHHDVGRILLSKIAEIKKSENSKDV</sequence>
<protein>
    <recommendedName>
        <fullName evidence="2">STING ligand-binding domain-containing protein</fullName>
    </recommendedName>
</protein>
<keyword evidence="1" id="KW-1133">Transmembrane helix</keyword>
<dbReference type="PANTHER" id="PTHR34339">
    <property type="entry name" value="STIMULATOR OF INTERFERON GENES PROTEIN"/>
    <property type="match status" value="1"/>
</dbReference>
<keyword evidence="1" id="KW-0472">Membrane</keyword>
<dbReference type="GO" id="GO:0061507">
    <property type="term" value="F:2',3'-cyclic GMP-AMP binding"/>
    <property type="evidence" value="ECO:0007669"/>
    <property type="project" value="TreeGrafter"/>
</dbReference>
<evidence type="ECO:0000313" key="3">
    <source>
        <dbReference type="EMBL" id="CAG9774105.1"/>
    </source>
</evidence>
<feature type="transmembrane region" description="Helical" evidence="1">
    <location>
        <begin position="60"/>
        <end position="85"/>
    </location>
</feature>
<feature type="transmembrane region" description="Helical" evidence="1">
    <location>
        <begin position="106"/>
        <end position="127"/>
    </location>
</feature>
<organism evidence="3 4">
    <name type="scientific">Ceutorhynchus assimilis</name>
    <name type="common">cabbage seed weevil</name>
    <dbReference type="NCBI Taxonomy" id="467358"/>
    <lineage>
        <taxon>Eukaryota</taxon>
        <taxon>Metazoa</taxon>
        <taxon>Ecdysozoa</taxon>
        <taxon>Arthropoda</taxon>
        <taxon>Hexapoda</taxon>
        <taxon>Insecta</taxon>
        <taxon>Pterygota</taxon>
        <taxon>Neoptera</taxon>
        <taxon>Endopterygota</taxon>
        <taxon>Coleoptera</taxon>
        <taxon>Polyphaga</taxon>
        <taxon>Cucujiformia</taxon>
        <taxon>Curculionidae</taxon>
        <taxon>Ceutorhynchinae</taxon>
        <taxon>Ceutorhynchus</taxon>
    </lineage>
</organism>
<dbReference type="PANTHER" id="PTHR34339:SF1">
    <property type="entry name" value="STIMULATOR OF INTERFERON GENES PROTEIN"/>
    <property type="match status" value="1"/>
</dbReference>
<dbReference type="GO" id="GO:0032481">
    <property type="term" value="P:positive regulation of type I interferon production"/>
    <property type="evidence" value="ECO:0007669"/>
    <property type="project" value="InterPro"/>
</dbReference>
<dbReference type="InterPro" id="IPR029158">
    <property type="entry name" value="STING"/>
</dbReference>
<dbReference type="GO" id="GO:0061709">
    <property type="term" value="P:reticulophagy"/>
    <property type="evidence" value="ECO:0007669"/>
    <property type="project" value="TreeGrafter"/>
</dbReference>
<keyword evidence="1" id="KW-0812">Transmembrane</keyword>
<evidence type="ECO:0000313" key="4">
    <source>
        <dbReference type="Proteomes" id="UP001152799"/>
    </source>
</evidence>
<dbReference type="GO" id="GO:0016239">
    <property type="term" value="P:positive regulation of macroautophagy"/>
    <property type="evidence" value="ECO:0007669"/>
    <property type="project" value="TreeGrafter"/>
</dbReference>
<feature type="domain" description="STING ligand-binding" evidence="2">
    <location>
        <begin position="174"/>
        <end position="362"/>
    </location>
</feature>
<dbReference type="AlphaFoldDB" id="A0A9N9MZR0"/>
<dbReference type="GO" id="GO:0045087">
    <property type="term" value="P:innate immune response"/>
    <property type="evidence" value="ECO:0007669"/>
    <property type="project" value="TreeGrafter"/>
</dbReference>
<dbReference type="GO" id="GO:0002218">
    <property type="term" value="P:activation of innate immune response"/>
    <property type="evidence" value="ECO:0007669"/>
    <property type="project" value="InterPro"/>
</dbReference>
<dbReference type="GO" id="GO:0035438">
    <property type="term" value="F:cyclic-di-GMP binding"/>
    <property type="evidence" value="ECO:0007669"/>
    <property type="project" value="InterPro"/>
</dbReference>
<evidence type="ECO:0000259" key="2">
    <source>
        <dbReference type="Pfam" id="PF15009"/>
    </source>
</evidence>
<evidence type="ECO:0000256" key="1">
    <source>
        <dbReference type="SAM" id="Phobius"/>
    </source>
</evidence>
<dbReference type="OrthoDB" id="6053839at2759"/>